<evidence type="ECO:0000313" key="1">
    <source>
        <dbReference type="EMBL" id="CAD8828153.1"/>
    </source>
</evidence>
<sequence length="119" mass="13205">MPETPMRARFLATLSATSAPPAARGGLLGGGSAEDAKELFRVAFDPLRSAMILATWTRALWKTVTCWDGLGGEPRKQEMELEGQVAVNLLHLRQARSVELRLLHSSSLWRCHFLRFSSL</sequence>
<proteinExistence type="predicted"/>
<dbReference type="EMBL" id="HBFQ01003607">
    <property type="protein sequence ID" value="CAD8828153.1"/>
    <property type="molecule type" value="Transcribed_RNA"/>
</dbReference>
<accession>A0A7S0ZPA1</accession>
<dbReference type="AlphaFoldDB" id="A0A7S0ZPA1"/>
<name>A0A7S0ZPA1_NOCSC</name>
<gene>
    <name evidence="1" type="ORF">NSCI0253_LOCUS2499</name>
</gene>
<organism evidence="1">
    <name type="scientific">Noctiluca scintillans</name>
    <name type="common">Sea sparkle</name>
    <name type="synonym">Red tide dinoflagellate</name>
    <dbReference type="NCBI Taxonomy" id="2966"/>
    <lineage>
        <taxon>Eukaryota</taxon>
        <taxon>Sar</taxon>
        <taxon>Alveolata</taxon>
        <taxon>Dinophyceae</taxon>
        <taxon>Noctilucales</taxon>
        <taxon>Noctilucaceae</taxon>
        <taxon>Noctiluca</taxon>
    </lineage>
</organism>
<reference evidence="1" key="1">
    <citation type="submission" date="2021-01" db="EMBL/GenBank/DDBJ databases">
        <authorList>
            <person name="Corre E."/>
            <person name="Pelletier E."/>
            <person name="Niang G."/>
            <person name="Scheremetjew M."/>
            <person name="Finn R."/>
            <person name="Kale V."/>
            <person name="Holt S."/>
            <person name="Cochrane G."/>
            <person name="Meng A."/>
            <person name="Brown T."/>
            <person name="Cohen L."/>
        </authorList>
    </citation>
    <scope>NUCLEOTIDE SEQUENCE</scope>
</reference>
<protein>
    <submittedName>
        <fullName evidence="1">Uncharacterized protein</fullName>
    </submittedName>
</protein>